<dbReference type="OrthoDB" id="9815559at2"/>
<dbReference type="UniPathway" id="UPA00030"/>
<evidence type="ECO:0000256" key="5">
    <source>
        <dbReference type="HAMAP-Rule" id="MF_00057"/>
    </source>
</evidence>
<dbReference type="GO" id="GO:0008690">
    <property type="term" value="F:3-deoxy-manno-octulosonate cytidylyltransferase activity"/>
    <property type="evidence" value="ECO:0007669"/>
    <property type="project" value="UniProtKB-UniRule"/>
</dbReference>
<dbReference type="GO" id="GO:0016020">
    <property type="term" value="C:membrane"/>
    <property type="evidence" value="ECO:0007669"/>
    <property type="project" value="UniProtKB-SubCell"/>
</dbReference>
<comment type="similarity">
    <text evidence="5">Belongs to the KdsB family.</text>
</comment>
<dbReference type="EMBL" id="FR872580">
    <property type="protein sequence ID" value="CCB86574.1"/>
    <property type="molecule type" value="Genomic_DNA"/>
</dbReference>
<dbReference type="KEGG" id="puv:PUV_16240"/>
<dbReference type="eggNOG" id="COG1212">
    <property type="taxonomic scope" value="Bacteria"/>
</dbReference>
<comment type="catalytic activity">
    <reaction evidence="5">
        <text>3-deoxy-alpha-D-manno-oct-2-ulosonate + CTP = CMP-3-deoxy-beta-D-manno-octulosonate + diphosphate</text>
        <dbReference type="Rhea" id="RHEA:23448"/>
        <dbReference type="ChEBI" id="CHEBI:33019"/>
        <dbReference type="ChEBI" id="CHEBI:37563"/>
        <dbReference type="ChEBI" id="CHEBI:85986"/>
        <dbReference type="ChEBI" id="CHEBI:85987"/>
        <dbReference type="EC" id="2.7.7.38"/>
    </reaction>
</comment>
<dbReference type="RefSeq" id="WP_013925075.1">
    <property type="nucleotide sequence ID" value="NC_015702.1"/>
</dbReference>
<keyword evidence="5" id="KW-0963">Cytoplasm</keyword>
<evidence type="ECO:0000313" key="7">
    <source>
        <dbReference type="Proteomes" id="UP000000495"/>
    </source>
</evidence>
<evidence type="ECO:0000313" key="6">
    <source>
        <dbReference type="EMBL" id="CCB86574.1"/>
    </source>
</evidence>
<comment type="pathway">
    <text evidence="5">Nucleotide-sugar biosynthesis; CMP-3-deoxy-D-manno-octulosonate biosynthesis; CMP-3-deoxy-D-manno-octulosonate from 3-deoxy-D-manno-octulosonate and CTP: step 1/1.</text>
</comment>
<keyword evidence="2 5" id="KW-0808">Transferase</keyword>
<accession>F8L049</accession>
<dbReference type="GO" id="GO:0005829">
    <property type="term" value="C:cytosol"/>
    <property type="evidence" value="ECO:0007669"/>
    <property type="project" value="TreeGrafter"/>
</dbReference>
<reference evidence="6 7" key="1">
    <citation type="journal article" date="2011" name="Mol. Biol. Evol.">
        <title>Unity in variety--the pan-genome of the Chlamydiae.</title>
        <authorList>
            <person name="Collingro A."/>
            <person name="Tischler P."/>
            <person name="Weinmaier T."/>
            <person name="Penz T."/>
            <person name="Heinz E."/>
            <person name="Brunham R.C."/>
            <person name="Read T.D."/>
            <person name="Bavoil P.M."/>
            <person name="Sachse K."/>
            <person name="Kahane S."/>
            <person name="Friedman M.G."/>
            <person name="Rattei T."/>
            <person name="Myers G.S."/>
            <person name="Horn M."/>
        </authorList>
    </citation>
    <scope>NUCLEOTIDE SEQUENCE [LARGE SCALE GENOMIC DNA]</scope>
    <source>
        <strain evidence="7">UV7</strain>
    </source>
</reference>
<dbReference type="PANTHER" id="PTHR42866:SF2">
    <property type="entry name" value="3-DEOXY-MANNO-OCTULOSONATE CYTIDYLYLTRANSFERASE, MITOCHONDRIAL"/>
    <property type="match status" value="1"/>
</dbReference>
<organism evidence="6 7">
    <name type="scientific">Parachlamydia acanthamoebae (strain UV7)</name>
    <dbReference type="NCBI Taxonomy" id="765952"/>
    <lineage>
        <taxon>Bacteria</taxon>
        <taxon>Pseudomonadati</taxon>
        <taxon>Chlamydiota</taxon>
        <taxon>Chlamydiia</taxon>
        <taxon>Parachlamydiales</taxon>
        <taxon>Parachlamydiaceae</taxon>
        <taxon>Parachlamydia</taxon>
    </lineage>
</organism>
<dbReference type="STRING" id="765952.PUV_16240"/>
<dbReference type="SUPFAM" id="SSF53448">
    <property type="entry name" value="Nucleotide-diphospho-sugar transferases"/>
    <property type="match status" value="1"/>
</dbReference>
<dbReference type="InterPro" id="IPR004528">
    <property type="entry name" value="KdsB"/>
</dbReference>
<dbReference type="InterPro" id="IPR029044">
    <property type="entry name" value="Nucleotide-diphossugar_trans"/>
</dbReference>
<dbReference type="HAMAP" id="MF_00057">
    <property type="entry name" value="KdsB"/>
    <property type="match status" value="1"/>
</dbReference>
<dbReference type="CDD" id="cd02517">
    <property type="entry name" value="CMP-KDO-Synthetase"/>
    <property type="match status" value="1"/>
</dbReference>
<keyword evidence="4 5" id="KW-0448">Lipopolysaccharide biosynthesis</keyword>
<dbReference type="NCBIfam" id="NF003952">
    <property type="entry name" value="PRK05450.1-5"/>
    <property type="match status" value="1"/>
</dbReference>
<dbReference type="InterPro" id="IPR003329">
    <property type="entry name" value="Cytidylyl_trans"/>
</dbReference>
<keyword evidence="3 5" id="KW-0548">Nucleotidyltransferase</keyword>
<dbReference type="EC" id="2.7.7.38" evidence="5"/>
<dbReference type="UniPathway" id="UPA00358">
    <property type="reaction ID" value="UER00476"/>
</dbReference>
<dbReference type="AlphaFoldDB" id="F8L049"/>
<dbReference type="NCBIfam" id="TIGR00466">
    <property type="entry name" value="kdsB"/>
    <property type="match status" value="1"/>
</dbReference>
<comment type="pathway">
    <text evidence="5">Bacterial outer membrane biogenesis; lipopolysaccharide biosynthesis.</text>
</comment>
<evidence type="ECO:0000256" key="3">
    <source>
        <dbReference type="ARBA" id="ARBA00022695"/>
    </source>
</evidence>
<dbReference type="NCBIfam" id="NF009905">
    <property type="entry name" value="PRK13368.1"/>
    <property type="match status" value="1"/>
</dbReference>
<dbReference type="Gene3D" id="3.90.550.10">
    <property type="entry name" value="Spore Coat Polysaccharide Biosynthesis Protein SpsA, Chain A"/>
    <property type="match status" value="1"/>
</dbReference>
<comment type="subcellular location">
    <subcellularLocation>
        <location evidence="5">Cytoplasm</location>
    </subcellularLocation>
    <subcellularLocation>
        <location evidence="1">Membrane</location>
    </subcellularLocation>
</comment>
<dbReference type="GO" id="GO:0033468">
    <property type="term" value="P:CMP-keto-3-deoxy-D-manno-octulosonic acid biosynthetic process"/>
    <property type="evidence" value="ECO:0007669"/>
    <property type="project" value="UniProtKB-UniRule"/>
</dbReference>
<protein>
    <recommendedName>
        <fullName evidence="5">3-deoxy-manno-octulosonate cytidylyltransferase</fullName>
        <ecNumber evidence="5">2.7.7.38</ecNumber>
    </recommendedName>
    <alternativeName>
        <fullName evidence="5">CMP-2-keto-3-deoxyoctulosonic acid synthase</fullName>
        <shortName evidence="5">CKS</shortName>
        <shortName evidence="5">CMP-KDO synthase</shortName>
    </alternativeName>
</protein>
<dbReference type="GO" id="GO:0009103">
    <property type="term" value="P:lipopolysaccharide biosynthetic process"/>
    <property type="evidence" value="ECO:0007669"/>
    <property type="project" value="UniProtKB-UniRule"/>
</dbReference>
<sequence length="264" mass="29626">MEHALQVIGIIPARLKSERLPGKLLIPIAGKTLIQRTYENALRCKLLDDLIVATDSQSILEHVQSFGGKAYLTSENCRNGTDRLAEVLTLNPTLQKIPFVINIQGDEPFLEPEVIQKVIEGLQSDKQIMVSTPITPIQTEEEALDSSVVKCVRRQDGDALYFSRALIPSSKKQGYQPETRYYRHIGVYGYRTDFLLLYTKLPSTPLQLSEDLEQLKILEHGYRIKTVVVDSISIGVDEPADIKKVEYLLCKQNTSSSPEESALP</sequence>
<dbReference type="Proteomes" id="UP000000495">
    <property type="component" value="Chromosome"/>
</dbReference>
<proteinExistence type="inferred from homology"/>
<evidence type="ECO:0000256" key="4">
    <source>
        <dbReference type="ARBA" id="ARBA00022985"/>
    </source>
</evidence>
<evidence type="ECO:0000256" key="2">
    <source>
        <dbReference type="ARBA" id="ARBA00022679"/>
    </source>
</evidence>
<keyword evidence="7" id="KW-1185">Reference proteome</keyword>
<dbReference type="PANTHER" id="PTHR42866">
    <property type="entry name" value="3-DEOXY-MANNO-OCTULOSONATE CYTIDYLYLTRANSFERASE"/>
    <property type="match status" value="1"/>
</dbReference>
<dbReference type="HOGENOM" id="CLU_065038_0_1_0"/>
<comment type="function">
    <text evidence="5">Activates KDO (a required 8-carbon sugar) for incorporation into bacterial lipopolysaccharide in Gram-negative bacteria.</text>
</comment>
<name>F8L049_PARAV</name>
<dbReference type="Pfam" id="PF02348">
    <property type="entry name" value="CTP_transf_3"/>
    <property type="match status" value="1"/>
</dbReference>
<evidence type="ECO:0000256" key="1">
    <source>
        <dbReference type="ARBA" id="ARBA00004370"/>
    </source>
</evidence>
<gene>
    <name evidence="5 6" type="primary">kdsB</name>
    <name evidence="6" type="ordered locus">PUV_16240</name>
</gene>
<dbReference type="NCBIfam" id="NF003950">
    <property type="entry name" value="PRK05450.1-3"/>
    <property type="match status" value="1"/>
</dbReference>
<dbReference type="FunFam" id="3.90.550.10:FF:000011">
    <property type="entry name" value="3-deoxy-manno-octulosonate cytidylyltransferase"/>
    <property type="match status" value="1"/>
</dbReference>